<evidence type="ECO:0000313" key="1">
    <source>
        <dbReference type="EMBL" id="OOH97946.1"/>
    </source>
</evidence>
<dbReference type="PROSITE" id="PS51257">
    <property type="entry name" value="PROKAR_LIPOPROTEIN"/>
    <property type="match status" value="1"/>
</dbReference>
<dbReference type="EMBL" id="MPOG01000001">
    <property type="protein sequence ID" value="OOH97946.1"/>
    <property type="molecule type" value="Genomic_DNA"/>
</dbReference>
<gene>
    <name evidence="1" type="ORF">BMF97_01375</name>
</gene>
<name>A0A1T3F4E6_ELIME</name>
<dbReference type="eggNOG" id="ENOG5033BZ4">
    <property type="taxonomic scope" value="Bacteria"/>
</dbReference>
<reference evidence="1 2" key="1">
    <citation type="submission" date="2016-11" db="EMBL/GenBank/DDBJ databases">
        <title>Genome sequence and comparative genomic analysis of clinical strain Elizabethkingia meningoseptica 61421 PRCM.</title>
        <authorList>
            <person name="Wang M."/>
            <person name="Hu S."/>
            <person name="Cao L."/>
            <person name="Jiang T."/>
            <person name="Zhou Y."/>
            <person name="Ming D."/>
        </authorList>
    </citation>
    <scope>NUCLEOTIDE SEQUENCE [LARGE SCALE GENOMIC DNA]</scope>
    <source>
        <strain evidence="1 2">61421 PRCM</strain>
    </source>
</reference>
<evidence type="ECO:0000313" key="2">
    <source>
        <dbReference type="Proteomes" id="UP000188947"/>
    </source>
</evidence>
<proteinExistence type="predicted"/>
<evidence type="ECO:0008006" key="3">
    <source>
        <dbReference type="Google" id="ProtNLM"/>
    </source>
</evidence>
<protein>
    <recommendedName>
        <fullName evidence="3">Lipoprotein</fullName>
    </recommendedName>
</protein>
<dbReference type="AlphaFoldDB" id="A0A1T3F4E6"/>
<dbReference type="Proteomes" id="UP000188947">
    <property type="component" value="Unassembled WGS sequence"/>
</dbReference>
<keyword evidence="2" id="KW-1185">Reference proteome</keyword>
<dbReference type="RefSeq" id="WP_070904825.1">
    <property type="nucleotide sequence ID" value="NZ_CP016378.1"/>
</dbReference>
<organism evidence="1 2">
    <name type="scientific">Elizabethkingia meningoseptica</name>
    <name type="common">Chryseobacterium meningosepticum</name>
    <dbReference type="NCBI Taxonomy" id="238"/>
    <lineage>
        <taxon>Bacteria</taxon>
        <taxon>Pseudomonadati</taxon>
        <taxon>Bacteroidota</taxon>
        <taxon>Flavobacteriia</taxon>
        <taxon>Flavobacteriales</taxon>
        <taxon>Weeksellaceae</taxon>
        <taxon>Elizabethkingia</taxon>
    </lineage>
</organism>
<dbReference type="OrthoDB" id="1273919at2"/>
<comment type="caution">
    <text evidence="1">The sequence shown here is derived from an EMBL/GenBank/DDBJ whole genome shotgun (WGS) entry which is preliminary data.</text>
</comment>
<sequence length="270" mass="30396">MKLKILHFLLLILGLYGCAPVSKISDLTNTNGQVLAHHVSYDASRRGSIIFTDKQGKIIVISEPPPDVATKLATELGAKADVIGKVNTELYLQTTKSIAELGKRTSAVNILRDALYKLSELKLKNDSLDKQTVALFMKILDVAQSVSQVELQNEIKETAKAETEKIEAKTKEALATGTTPNFDNETAQQLENEAFEFLLDKKYPEAKDKFKAVDDISPAFHSAYEIYRYLKSIEGKGLNHTEILKEIYTKYRWRMPLKYQVEIKKVIDSK</sequence>
<accession>A0A1T3F4E6</accession>